<dbReference type="GO" id="GO:0005886">
    <property type="term" value="C:plasma membrane"/>
    <property type="evidence" value="ECO:0007669"/>
    <property type="project" value="UniProtKB-SubCell"/>
</dbReference>
<feature type="transmembrane region" description="Helical" evidence="7">
    <location>
        <begin position="315"/>
        <end position="343"/>
    </location>
</feature>
<keyword evidence="6 7" id="KW-0472">Membrane</keyword>
<feature type="transmembrane region" description="Helical" evidence="7">
    <location>
        <begin position="396"/>
        <end position="417"/>
    </location>
</feature>
<accession>A0A8K0VEV3</accession>
<feature type="domain" description="TRAP C4-dicarboxylate transport system permease DctM subunit" evidence="8">
    <location>
        <begin position="7"/>
        <end position="416"/>
    </location>
</feature>
<evidence type="ECO:0000256" key="6">
    <source>
        <dbReference type="ARBA" id="ARBA00023136"/>
    </source>
</evidence>
<dbReference type="PANTHER" id="PTHR33362:SF4">
    <property type="entry name" value="2,3-DIKETO-L-GULONATE TRAP TRANSPORTER LARGE PERMEASE PROTEIN YIAN"/>
    <property type="match status" value="1"/>
</dbReference>
<gene>
    <name evidence="9" type="ORF">JL811_14845</name>
</gene>
<sequence>MMLTVFLGSLLGSMAIGAPVAIALMICGVALMLYLDMFDAQILAQNLIGGADNFPLMAVPFFMLAGELMNAGGLSRRIINLAVAMVGHKRGGLGYVTIVAALIMASISGSAVADTAALAAILIPMMRKVGYNVPRAAGLIAAGGIIAPIIPPSIGFVVFGVAAGVSITQLFMAGIVPGILMAVSLTVTWWLIAGDEPVARAEKASGAEIGRALWDGVWALGMPLLIVGGMRMGVFTPTEAAVVAAVYAGFVGGFIYRELKLSQMREIMLSALKTSAAVMFLVAAAMVSAWLITIADIPGEVAQLLGPVMDSPTLLLLVMVLLVLVIGMVLDFIPTILILTPVFMPLVKQAGINPVYFGVLFIMATAIGLLTPPVGTVINVTCAVSRTPMEQVIRNVLPFLLSQVLVLGLLILVPELVTVPTNWFMGR</sequence>
<keyword evidence="7" id="KW-0813">Transport</keyword>
<evidence type="ECO:0000256" key="5">
    <source>
        <dbReference type="ARBA" id="ARBA00022989"/>
    </source>
</evidence>
<feature type="transmembrane region" description="Helical" evidence="7">
    <location>
        <begin position="136"/>
        <end position="164"/>
    </location>
</feature>
<comment type="caution">
    <text evidence="7">Lacks conserved residue(s) required for the propagation of feature annotation.</text>
</comment>
<dbReference type="AlphaFoldDB" id="A0A8K0VEV3"/>
<dbReference type="PIRSF" id="PIRSF006066">
    <property type="entry name" value="HI0050"/>
    <property type="match status" value="1"/>
</dbReference>
<comment type="caution">
    <text evidence="9">The sequence shown here is derived from an EMBL/GenBank/DDBJ whole genome shotgun (WGS) entry which is preliminary data.</text>
</comment>
<dbReference type="EMBL" id="JAESVN010000006">
    <property type="protein sequence ID" value="MBL4918500.1"/>
    <property type="molecule type" value="Genomic_DNA"/>
</dbReference>
<feature type="transmembrane region" description="Helical" evidence="7">
    <location>
        <begin position="240"/>
        <end position="256"/>
    </location>
</feature>
<keyword evidence="3 7" id="KW-0997">Cell inner membrane</keyword>
<evidence type="ECO:0000256" key="3">
    <source>
        <dbReference type="ARBA" id="ARBA00022519"/>
    </source>
</evidence>
<name>A0A8K0VEV3_9RHOB</name>
<feature type="transmembrane region" description="Helical" evidence="7">
    <location>
        <begin position="355"/>
        <end position="376"/>
    </location>
</feature>
<comment type="subunit">
    <text evidence="7">The complex comprises the extracytoplasmic solute receptor protein and the two transmembrane proteins.</text>
</comment>
<comment type="subcellular location">
    <subcellularLocation>
        <location evidence="1 7">Cell inner membrane</location>
        <topology evidence="1 7">Multi-pass membrane protein</topology>
    </subcellularLocation>
</comment>
<feature type="transmembrane region" description="Helical" evidence="7">
    <location>
        <begin position="56"/>
        <end position="75"/>
    </location>
</feature>
<evidence type="ECO:0000256" key="1">
    <source>
        <dbReference type="ARBA" id="ARBA00004429"/>
    </source>
</evidence>
<keyword evidence="5 7" id="KW-1133">Transmembrane helix</keyword>
<protein>
    <recommendedName>
        <fullName evidence="7">TRAP transporter large permease protein</fullName>
    </recommendedName>
</protein>
<dbReference type="Pfam" id="PF06808">
    <property type="entry name" value="DctM"/>
    <property type="match status" value="1"/>
</dbReference>
<feature type="transmembrane region" description="Helical" evidence="7">
    <location>
        <begin position="6"/>
        <end position="35"/>
    </location>
</feature>
<evidence type="ECO:0000313" key="10">
    <source>
        <dbReference type="Proteomes" id="UP000648908"/>
    </source>
</evidence>
<dbReference type="InterPro" id="IPR004681">
    <property type="entry name" value="TRAP_DctM"/>
</dbReference>
<evidence type="ECO:0000256" key="2">
    <source>
        <dbReference type="ARBA" id="ARBA00022475"/>
    </source>
</evidence>
<feature type="transmembrane region" description="Helical" evidence="7">
    <location>
        <begin position="276"/>
        <end position="295"/>
    </location>
</feature>
<dbReference type="NCBIfam" id="TIGR00786">
    <property type="entry name" value="dctM"/>
    <property type="match status" value="1"/>
</dbReference>
<evidence type="ECO:0000259" key="8">
    <source>
        <dbReference type="Pfam" id="PF06808"/>
    </source>
</evidence>
<comment type="similarity">
    <text evidence="7">Belongs to the TRAP transporter large permease family.</text>
</comment>
<dbReference type="PANTHER" id="PTHR33362">
    <property type="entry name" value="SIALIC ACID TRAP TRANSPORTER PERMEASE PROTEIN SIAT-RELATED"/>
    <property type="match status" value="1"/>
</dbReference>
<proteinExistence type="inferred from homology"/>
<evidence type="ECO:0000256" key="7">
    <source>
        <dbReference type="RuleBase" id="RU369079"/>
    </source>
</evidence>
<keyword evidence="10" id="KW-1185">Reference proteome</keyword>
<dbReference type="GO" id="GO:0022857">
    <property type="term" value="F:transmembrane transporter activity"/>
    <property type="evidence" value="ECO:0007669"/>
    <property type="project" value="UniProtKB-UniRule"/>
</dbReference>
<feature type="transmembrane region" description="Helical" evidence="7">
    <location>
        <begin position="170"/>
        <end position="192"/>
    </location>
</feature>
<dbReference type="Proteomes" id="UP000648908">
    <property type="component" value="Unassembled WGS sequence"/>
</dbReference>
<evidence type="ECO:0000313" key="9">
    <source>
        <dbReference type="EMBL" id="MBL4918500.1"/>
    </source>
</evidence>
<comment type="function">
    <text evidence="7">Part of the tripartite ATP-independent periplasmic (TRAP) transport system.</text>
</comment>
<keyword evidence="4 7" id="KW-0812">Transmembrane</keyword>
<evidence type="ECO:0000256" key="4">
    <source>
        <dbReference type="ARBA" id="ARBA00022692"/>
    </source>
</evidence>
<reference evidence="9" key="1">
    <citation type="submission" date="2021-01" db="EMBL/GenBank/DDBJ databases">
        <title>Tabrizicola alba sp. nov. a motile alkaliphilic bacterium isolated from a soda lake.</title>
        <authorList>
            <person name="Szuroczki S."/>
            <person name="Abbaszade G."/>
            <person name="Schumann P."/>
            <person name="Toth E."/>
        </authorList>
    </citation>
    <scope>NUCLEOTIDE SEQUENCE</scope>
    <source>
        <strain evidence="9">DMG-N-6</strain>
    </source>
</reference>
<dbReference type="InterPro" id="IPR010656">
    <property type="entry name" value="DctM"/>
</dbReference>
<feature type="transmembrane region" description="Helical" evidence="7">
    <location>
        <begin position="95"/>
        <end position="124"/>
    </location>
</feature>
<organism evidence="9 10">
    <name type="scientific">Szabonella alba</name>
    <dbReference type="NCBI Taxonomy" id="2804194"/>
    <lineage>
        <taxon>Bacteria</taxon>
        <taxon>Pseudomonadati</taxon>
        <taxon>Pseudomonadota</taxon>
        <taxon>Alphaproteobacteria</taxon>
        <taxon>Rhodobacterales</taxon>
        <taxon>Paracoccaceae</taxon>
        <taxon>Szabonella</taxon>
    </lineage>
</organism>
<keyword evidence="2" id="KW-1003">Cell membrane</keyword>